<dbReference type="Pfam" id="PF01844">
    <property type="entry name" value="HNH"/>
    <property type="match status" value="1"/>
</dbReference>
<dbReference type="EC" id="3.1.-.-" evidence="2"/>
<organism evidence="2 3">
    <name type="scientific">Pseudanabaena galeata UHCC 0370</name>
    <dbReference type="NCBI Taxonomy" id="3110310"/>
    <lineage>
        <taxon>Bacteria</taxon>
        <taxon>Bacillati</taxon>
        <taxon>Cyanobacteriota</taxon>
        <taxon>Cyanophyceae</taxon>
        <taxon>Pseudanabaenales</taxon>
        <taxon>Pseudanabaenaceae</taxon>
        <taxon>Pseudanabaena</taxon>
    </lineage>
</organism>
<protein>
    <submittedName>
        <fullName evidence="2">HNH endonuclease signature motif containing protein</fullName>
        <ecNumber evidence="2">3.1.-.-</ecNumber>
    </submittedName>
</protein>
<dbReference type="GO" id="GO:0004519">
    <property type="term" value="F:endonuclease activity"/>
    <property type="evidence" value="ECO:0007669"/>
    <property type="project" value="UniProtKB-KW"/>
</dbReference>
<dbReference type="PANTHER" id="PTHR33877:SF1">
    <property type="entry name" value="TYPE IV METHYL-DIRECTED RESTRICTION ENZYME ECOKMCRA"/>
    <property type="match status" value="1"/>
</dbReference>
<dbReference type="Proteomes" id="UP001301388">
    <property type="component" value="Unassembled WGS sequence"/>
</dbReference>
<reference evidence="2 3" key="1">
    <citation type="submission" date="2023-12" db="EMBL/GenBank/DDBJ databases">
        <title>Baltic Sea Cyanobacteria.</title>
        <authorList>
            <person name="Delbaje E."/>
            <person name="Fewer D.P."/>
            <person name="Shishido T.K."/>
        </authorList>
    </citation>
    <scope>NUCLEOTIDE SEQUENCE [LARGE SCALE GENOMIC DNA]</scope>
    <source>
        <strain evidence="2 3">UHCC 0370</strain>
    </source>
</reference>
<dbReference type="EMBL" id="JAYGIE010000103">
    <property type="protein sequence ID" value="MEA5479908.1"/>
    <property type="molecule type" value="Genomic_DNA"/>
</dbReference>
<proteinExistence type="predicted"/>
<dbReference type="InterPro" id="IPR003615">
    <property type="entry name" value="HNH_nuc"/>
</dbReference>
<dbReference type="PANTHER" id="PTHR33877">
    <property type="entry name" value="SLL1193 PROTEIN"/>
    <property type="match status" value="1"/>
</dbReference>
<dbReference type="InterPro" id="IPR052892">
    <property type="entry name" value="NA-targeting_endonuclease"/>
</dbReference>
<dbReference type="RefSeq" id="WP_323263041.1">
    <property type="nucleotide sequence ID" value="NZ_JAYGIE010000103.1"/>
</dbReference>
<dbReference type="CDD" id="cd00085">
    <property type="entry name" value="HNHc"/>
    <property type="match status" value="1"/>
</dbReference>
<gene>
    <name evidence="2" type="ORF">VB774_19960</name>
</gene>
<keyword evidence="2" id="KW-0540">Nuclease</keyword>
<keyword evidence="2" id="KW-0255">Endonuclease</keyword>
<dbReference type="InterPro" id="IPR002711">
    <property type="entry name" value="HNH"/>
</dbReference>
<accession>A0ABU5TQZ0</accession>
<evidence type="ECO:0000259" key="1">
    <source>
        <dbReference type="SMART" id="SM00507"/>
    </source>
</evidence>
<feature type="domain" description="HNH nuclease" evidence="1">
    <location>
        <begin position="9"/>
        <end position="64"/>
    </location>
</feature>
<dbReference type="SMART" id="SM00507">
    <property type="entry name" value="HNHc"/>
    <property type="match status" value="1"/>
</dbReference>
<keyword evidence="2" id="KW-0378">Hydrolase</keyword>
<comment type="caution">
    <text evidence="2">The sequence shown here is derived from an EMBL/GenBank/DDBJ whole genome shotgun (WGS) entry which is preliminary data.</text>
</comment>
<name>A0ABU5TQZ0_9CYAN</name>
<dbReference type="GO" id="GO:0016787">
    <property type="term" value="F:hydrolase activity"/>
    <property type="evidence" value="ECO:0007669"/>
    <property type="project" value="UniProtKB-KW"/>
</dbReference>
<sequence>MSRPYISVEIDRNVRSMAKNRCGYCLSPQKLVMARLEIEHIIPVSKGGSSEESNLWLACPICNSHKAGKIEAIDPVTNEVVALFNPRTQVWVEHFAWAEDGICILGKTPTGRATVKALSLDSDFDALEVRSYWVQAGWYPPKIVL</sequence>
<evidence type="ECO:0000313" key="2">
    <source>
        <dbReference type="EMBL" id="MEA5479908.1"/>
    </source>
</evidence>
<evidence type="ECO:0000313" key="3">
    <source>
        <dbReference type="Proteomes" id="UP001301388"/>
    </source>
</evidence>
<dbReference type="Gene3D" id="1.10.30.50">
    <property type="match status" value="1"/>
</dbReference>
<keyword evidence="3" id="KW-1185">Reference proteome</keyword>